<proteinExistence type="predicted"/>
<evidence type="ECO:0000259" key="5">
    <source>
        <dbReference type="PROSITE" id="PS50113"/>
    </source>
</evidence>
<dbReference type="InterPro" id="IPR035965">
    <property type="entry name" value="PAS-like_dom_sf"/>
</dbReference>
<dbReference type="EMBL" id="JBHMDM010000001">
    <property type="protein sequence ID" value="MFB9375974.1"/>
    <property type="molecule type" value="Genomic_DNA"/>
</dbReference>
<name>A0ABV5LPJ5_9ACTN</name>
<dbReference type="Gene3D" id="2.10.70.100">
    <property type="match status" value="1"/>
</dbReference>
<evidence type="ECO:0000256" key="1">
    <source>
        <dbReference type="ARBA" id="ARBA00022801"/>
    </source>
</evidence>
<keyword evidence="2" id="KW-0175">Coiled coil</keyword>
<dbReference type="Pfam" id="PF07228">
    <property type="entry name" value="SpoIIE"/>
    <property type="match status" value="1"/>
</dbReference>
<accession>A0ABV5LPJ5</accession>
<dbReference type="InterPro" id="IPR052016">
    <property type="entry name" value="Bact_Sigma-Reg"/>
</dbReference>
<feature type="domain" description="PAS" evidence="4">
    <location>
        <begin position="189"/>
        <end position="261"/>
    </location>
</feature>
<evidence type="ECO:0000313" key="7">
    <source>
        <dbReference type="Proteomes" id="UP001589748"/>
    </source>
</evidence>
<dbReference type="PROSITE" id="PS50113">
    <property type="entry name" value="PAC"/>
    <property type="match status" value="1"/>
</dbReference>
<dbReference type="Pfam" id="PF01590">
    <property type="entry name" value="GAF"/>
    <property type="match status" value="1"/>
</dbReference>
<dbReference type="InterPro" id="IPR013655">
    <property type="entry name" value="PAS_fold_3"/>
</dbReference>
<protein>
    <submittedName>
        <fullName evidence="6">SpoIIE family protein phosphatase</fullName>
    </submittedName>
</protein>
<dbReference type="NCBIfam" id="TIGR00229">
    <property type="entry name" value="sensory_box"/>
    <property type="match status" value="1"/>
</dbReference>
<evidence type="ECO:0000256" key="3">
    <source>
        <dbReference type="SAM" id="MobiDB-lite"/>
    </source>
</evidence>
<feature type="coiled-coil region" evidence="2">
    <location>
        <begin position="577"/>
        <end position="604"/>
    </location>
</feature>
<sequence length="870" mass="92699">MSVPRPGAPPADDEARPAGPDPTSAAPPRPRPDLRRLLPVTGDVTLQVVAQLAARALGTNGAEVTLVADEHVALATGGPQAGPPGRRREPEQAFCTLVTGTDAPVVIDDAHADPRVAEREPVVRGEVGAYLGVPLRTNQDGVVGALCVFERRPRVWTHDDLDLLLRLAAAAADRLTMAGLDHELGGAGRQEALAGAAHAAGIGSFSWDVTDDVLVWDEPLLSLFGYAPGTFPGHIAAFNSRLHPEDLAATGAAIEAALTQRGEYAAEFRVVRPDGTVRQVAARGRVLETAPGRPFLVGAVTDVTALRERDARTAEILEDMPVGFIALDRAWRITAMNKEAERVAEESRANLVGRDLWSCFPGTSGTVFEENYRRAVAEQRDAVFDAYYPAPLDVWLEIRASPGPDGLALYFLDVTARQRALQAEELSARRMRGVAQFALALGRTDTMDDLVRTIAEDGLRELGCNGGSIAMVDPDDETTLLSRLASSYGASAQRSYGRLPLSADLPVAKTARTGRRLLLPDRRSCLEYSAAMPAALEATGAQAFATLPLVIGGRTIGVVAAGWSEAQPFDAEQISLLETFAAQCAQALQRLDALQAERDSAARVAGLSLALQRSLLADLPDLDHLELAARYLPAADEAQVGGDWYDAFTVADGSTCVVVGDVTGHDQDAVVQMGQLRNILRGTAHAVVHPPAEILRRLDHAMHDLALGVLATTVLATIDPAPSKGTAGGRTVRWCNAGHPPPLLVLADGGAELLDRPGDLMLGVGVPTDRVDHTRDLPPGATLLLYTDGLVERREELLDTGLVRLRDAAGRLAHLPLEEFCDALLEQLAEDSVDDIALLAIRAHTADGPRPGREGPTAPPRDLRRRHPAF</sequence>
<dbReference type="SMART" id="SM00331">
    <property type="entry name" value="PP2C_SIG"/>
    <property type="match status" value="1"/>
</dbReference>
<dbReference type="Gene3D" id="3.30.450.20">
    <property type="entry name" value="PAS domain"/>
    <property type="match status" value="2"/>
</dbReference>
<feature type="region of interest" description="Disordered" evidence="3">
    <location>
        <begin position="1"/>
        <end position="35"/>
    </location>
</feature>
<organism evidence="6 7">
    <name type="scientific">Kineococcus gynurae</name>
    <dbReference type="NCBI Taxonomy" id="452979"/>
    <lineage>
        <taxon>Bacteria</taxon>
        <taxon>Bacillati</taxon>
        <taxon>Actinomycetota</taxon>
        <taxon>Actinomycetes</taxon>
        <taxon>Kineosporiales</taxon>
        <taxon>Kineosporiaceae</taxon>
        <taxon>Kineococcus</taxon>
    </lineage>
</organism>
<dbReference type="Proteomes" id="UP001589748">
    <property type="component" value="Unassembled WGS sequence"/>
</dbReference>
<dbReference type="Pfam" id="PF08448">
    <property type="entry name" value="PAS_4"/>
    <property type="match status" value="1"/>
</dbReference>
<dbReference type="InterPro" id="IPR001932">
    <property type="entry name" value="PPM-type_phosphatase-like_dom"/>
</dbReference>
<dbReference type="InterPro" id="IPR036457">
    <property type="entry name" value="PPM-type-like_dom_sf"/>
</dbReference>
<dbReference type="PANTHER" id="PTHR43156:SF2">
    <property type="entry name" value="STAGE II SPORULATION PROTEIN E"/>
    <property type="match status" value="1"/>
</dbReference>
<keyword evidence="1" id="KW-0378">Hydrolase</keyword>
<dbReference type="SUPFAM" id="SSF55785">
    <property type="entry name" value="PYP-like sensor domain (PAS domain)"/>
    <property type="match status" value="2"/>
</dbReference>
<dbReference type="Gene3D" id="3.30.450.40">
    <property type="match status" value="2"/>
</dbReference>
<feature type="domain" description="PAC" evidence="5">
    <location>
        <begin position="264"/>
        <end position="315"/>
    </location>
</feature>
<dbReference type="PANTHER" id="PTHR43156">
    <property type="entry name" value="STAGE II SPORULATION PROTEIN E-RELATED"/>
    <property type="match status" value="1"/>
</dbReference>
<evidence type="ECO:0000313" key="6">
    <source>
        <dbReference type="EMBL" id="MFB9375974.1"/>
    </source>
</evidence>
<dbReference type="Gene3D" id="3.60.40.10">
    <property type="entry name" value="PPM-type phosphatase domain"/>
    <property type="match status" value="1"/>
</dbReference>
<comment type="caution">
    <text evidence="6">The sequence shown here is derived from an EMBL/GenBank/DDBJ whole genome shotgun (WGS) entry which is preliminary data.</text>
</comment>
<dbReference type="Pfam" id="PF13185">
    <property type="entry name" value="GAF_2"/>
    <property type="match status" value="1"/>
</dbReference>
<dbReference type="RefSeq" id="WP_380139594.1">
    <property type="nucleotide sequence ID" value="NZ_JBHLUI010000012.1"/>
</dbReference>
<dbReference type="PROSITE" id="PS50112">
    <property type="entry name" value="PAS"/>
    <property type="match status" value="1"/>
</dbReference>
<feature type="region of interest" description="Disordered" evidence="3">
    <location>
        <begin position="846"/>
        <end position="870"/>
    </location>
</feature>
<evidence type="ECO:0000256" key="2">
    <source>
        <dbReference type="SAM" id="Coils"/>
    </source>
</evidence>
<dbReference type="InterPro" id="IPR000014">
    <property type="entry name" value="PAS"/>
</dbReference>
<dbReference type="Pfam" id="PF08447">
    <property type="entry name" value="PAS_3"/>
    <property type="match status" value="1"/>
</dbReference>
<dbReference type="SMART" id="SM00065">
    <property type="entry name" value="GAF"/>
    <property type="match status" value="2"/>
</dbReference>
<evidence type="ECO:0000259" key="4">
    <source>
        <dbReference type="PROSITE" id="PS50112"/>
    </source>
</evidence>
<dbReference type="SMART" id="SM00091">
    <property type="entry name" value="PAS"/>
    <property type="match status" value="2"/>
</dbReference>
<dbReference type="InterPro" id="IPR003018">
    <property type="entry name" value="GAF"/>
</dbReference>
<dbReference type="SUPFAM" id="SSF55781">
    <property type="entry name" value="GAF domain-like"/>
    <property type="match status" value="2"/>
</dbReference>
<gene>
    <name evidence="6" type="ORF">ACFFVI_03230</name>
</gene>
<dbReference type="InterPro" id="IPR000700">
    <property type="entry name" value="PAS-assoc_C"/>
</dbReference>
<dbReference type="InterPro" id="IPR029016">
    <property type="entry name" value="GAF-like_dom_sf"/>
</dbReference>
<dbReference type="CDD" id="cd00130">
    <property type="entry name" value="PAS"/>
    <property type="match status" value="2"/>
</dbReference>
<dbReference type="InterPro" id="IPR013656">
    <property type="entry name" value="PAS_4"/>
</dbReference>
<dbReference type="SUPFAM" id="SSF81606">
    <property type="entry name" value="PP2C-like"/>
    <property type="match status" value="1"/>
</dbReference>
<keyword evidence="7" id="KW-1185">Reference proteome</keyword>
<reference evidence="6 7" key="1">
    <citation type="submission" date="2024-09" db="EMBL/GenBank/DDBJ databases">
        <authorList>
            <person name="Sun Q."/>
            <person name="Mori K."/>
        </authorList>
    </citation>
    <scope>NUCLEOTIDE SEQUENCE [LARGE SCALE GENOMIC DNA]</scope>
    <source>
        <strain evidence="6 7">TISTR 1856</strain>
    </source>
</reference>